<comment type="caution">
    <text evidence="1">The sequence shown here is derived from an EMBL/GenBank/DDBJ whole genome shotgun (WGS) entry which is preliminary data.</text>
</comment>
<reference evidence="1" key="1">
    <citation type="journal article" date="2015" name="Proc. Natl. Acad. Sci. U.S.A.">
        <title>Networks of energetic and metabolic interactions define dynamics in microbial communities.</title>
        <authorList>
            <person name="Embree M."/>
            <person name="Liu J.K."/>
            <person name="Al-Bassam M.M."/>
            <person name="Zengler K."/>
        </authorList>
    </citation>
    <scope>NUCLEOTIDE SEQUENCE</scope>
</reference>
<gene>
    <name evidence="1" type="ORF">ASZ90_002065</name>
</gene>
<dbReference type="AlphaFoldDB" id="A0A0W8G4H3"/>
<protein>
    <submittedName>
        <fullName evidence="1">Uncharacterized protein</fullName>
    </submittedName>
</protein>
<proteinExistence type="predicted"/>
<name>A0A0W8G4H3_9ZZZZ</name>
<organism evidence="1">
    <name type="scientific">hydrocarbon metagenome</name>
    <dbReference type="NCBI Taxonomy" id="938273"/>
    <lineage>
        <taxon>unclassified sequences</taxon>
        <taxon>metagenomes</taxon>
        <taxon>ecological metagenomes</taxon>
    </lineage>
</organism>
<evidence type="ECO:0000313" key="1">
    <source>
        <dbReference type="EMBL" id="KUG28072.1"/>
    </source>
</evidence>
<dbReference type="EMBL" id="LNQE01000260">
    <property type="protein sequence ID" value="KUG28072.1"/>
    <property type="molecule type" value="Genomic_DNA"/>
</dbReference>
<sequence>MAGALFFVPPTPSSPLASPFLKMTAISLKLKKKKYEMFIHFFLDVPARRV</sequence>
<accession>A0A0W8G4H3</accession>